<dbReference type="AlphaFoldDB" id="A0A917X0A0"/>
<dbReference type="RefSeq" id="WP_189047069.1">
    <property type="nucleotide sequence ID" value="NZ_BMNB01000022.1"/>
</dbReference>
<reference evidence="1" key="2">
    <citation type="submission" date="2020-09" db="EMBL/GenBank/DDBJ databases">
        <authorList>
            <person name="Sun Q."/>
            <person name="Zhou Y."/>
        </authorList>
    </citation>
    <scope>NUCLEOTIDE SEQUENCE</scope>
    <source>
        <strain evidence="1">CGMCC 4.7312</strain>
    </source>
</reference>
<gene>
    <name evidence="1" type="ORF">GCM10011608_42550</name>
</gene>
<evidence type="ECO:0000313" key="2">
    <source>
        <dbReference type="Proteomes" id="UP000608890"/>
    </source>
</evidence>
<dbReference type="EMBL" id="BMNB01000022">
    <property type="protein sequence ID" value="GGM53170.1"/>
    <property type="molecule type" value="Genomic_DNA"/>
</dbReference>
<reference evidence="1" key="1">
    <citation type="journal article" date="2014" name="Int. J. Syst. Evol. Microbiol.">
        <title>Complete genome sequence of Corynebacterium casei LMG S-19264T (=DSM 44701T), isolated from a smear-ripened cheese.</title>
        <authorList>
            <consortium name="US DOE Joint Genome Institute (JGI-PGF)"/>
            <person name="Walter F."/>
            <person name="Albersmeier A."/>
            <person name="Kalinowski J."/>
            <person name="Ruckert C."/>
        </authorList>
    </citation>
    <scope>NUCLEOTIDE SEQUENCE</scope>
    <source>
        <strain evidence="1">CGMCC 4.7312</strain>
    </source>
</reference>
<protein>
    <submittedName>
        <fullName evidence="1">Uncharacterized protein</fullName>
    </submittedName>
</protein>
<dbReference type="Proteomes" id="UP000608890">
    <property type="component" value="Unassembled WGS sequence"/>
</dbReference>
<keyword evidence="2" id="KW-1185">Reference proteome</keyword>
<comment type="caution">
    <text evidence="1">The sequence shown here is derived from an EMBL/GenBank/DDBJ whole genome shotgun (WGS) entry which is preliminary data.</text>
</comment>
<organism evidence="1 2">
    <name type="scientific">Micromonospora sonchi</name>
    <dbReference type="NCBI Taxonomy" id="1763543"/>
    <lineage>
        <taxon>Bacteria</taxon>
        <taxon>Bacillati</taxon>
        <taxon>Actinomycetota</taxon>
        <taxon>Actinomycetes</taxon>
        <taxon>Micromonosporales</taxon>
        <taxon>Micromonosporaceae</taxon>
        <taxon>Micromonospora</taxon>
    </lineage>
</organism>
<evidence type="ECO:0000313" key="1">
    <source>
        <dbReference type="EMBL" id="GGM53170.1"/>
    </source>
</evidence>
<name>A0A917X0A0_9ACTN</name>
<proteinExistence type="predicted"/>
<sequence>MVANVHTHLTALSQGTFLSVSAAAFAEAAAFAGVGDLDIWRHAPGFESASAVGVARRADLSVDAVSRASRRARPAGGGWR</sequence>
<accession>A0A917X0A0</accession>